<dbReference type="Proteomes" id="UP001632037">
    <property type="component" value="Unassembled WGS sequence"/>
</dbReference>
<feature type="region of interest" description="Disordered" evidence="1">
    <location>
        <begin position="155"/>
        <end position="208"/>
    </location>
</feature>
<feature type="compositionally biased region" description="Basic and acidic residues" evidence="1">
    <location>
        <begin position="182"/>
        <end position="196"/>
    </location>
</feature>
<organism evidence="2 3">
    <name type="scientific">Phytophthora oleae</name>
    <dbReference type="NCBI Taxonomy" id="2107226"/>
    <lineage>
        <taxon>Eukaryota</taxon>
        <taxon>Sar</taxon>
        <taxon>Stramenopiles</taxon>
        <taxon>Oomycota</taxon>
        <taxon>Peronosporomycetes</taxon>
        <taxon>Peronosporales</taxon>
        <taxon>Peronosporaceae</taxon>
        <taxon>Phytophthora</taxon>
    </lineage>
</organism>
<sequence>MTNRGDATFREQDRDRAGSLWNPSVALSTPSSQCNKMKTSWTPAVVAIALMGQSAAANCVSACQSHLVHYREEACQKWRESLPRPDLFNHCGQGFNRGKSAGCEGFCKETPDIHVLQSLRLDACTSLKGVPPSERQQSCQAGFSAALDLAKDAADPKLDQPHGVQPHDAQPSSAQGSQADEEAGRKLEEVGGDTKRKVNVKKIIPEGERRNLLDEARREAEAAFVDAAPKIEL</sequence>
<reference evidence="2 3" key="1">
    <citation type="submission" date="2024-09" db="EMBL/GenBank/DDBJ databases">
        <title>Genome sequencing and assembly of Phytophthora oleae, isolate VK10A, causative agent of rot of olive drupes.</title>
        <authorList>
            <person name="Conti Taguali S."/>
            <person name="Riolo M."/>
            <person name="La Spada F."/>
            <person name="Cacciola S.O."/>
            <person name="Dionisio G."/>
        </authorList>
    </citation>
    <scope>NUCLEOTIDE SEQUENCE [LARGE SCALE GENOMIC DNA]</scope>
    <source>
        <strain evidence="2 3">VK10A</strain>
    </source>
</reference>
<name>A0ABD3G8I2_9STRA</name>
<keyword evidence="3" id="KW-1185">Reference proteome</keyword>
<protein>
    <submittedName>
        <fullName evidence="2">Uncharacterized protein</fullName>
    </submittedName>
</protein>
<evidence type="ECO:0000313" key="3">
    <source>
        <dbReference type="Proteomes" id="UP001632037"/>
    </source>
</evidence>
<dbReference type="EMBL" id="JBIMZQ010000001">
    <property type="protein sequence ID" value="KAL3674335.1"/>
    <property type="molecule type" value="Genomic_DNA"/>
</dbReference>
<accession>A0ABD3G8I2</accession>
<comment type="caution">
    <text evidence="2">The sequence shown here is derived from an EMBL/GenBank/DDBJ whole genome shotgun (WGS) entry which is preliminary data.</text>
</comment>
<gene>
    <name evidence="2" type="ORF">V7S43_000291</name>
</gene>
<proteinExistence type="predicted"/>
<evidence type="ECO:0000256" key="1">
    <source>
        <dbReference type="SAM" id="MobiDB-lite"/>
    </source>
</evidence>
<dbReference type="AlphaFoldDB" id="A0ABD3G8I2"/>
<evidence type="ECO:0000313" key="2">
    <source>
        <dbReference type="EMBL" id="KAL3674335.1"/>
    </source>
</evidence>